<keyword evidence="7" id="KW-0653">Protein transport</keyword>
<feature type="repeat" description="WD" evidence="11">
    <location>
        <begin position="148"/>
        <end position="184"/>
    </location>
</feature>
<dbReference type="SUPFAM" id="SSF50978">
    <property type="entry name" value="WD40 repeat-like"/>
    <property type="match status" value="1"/>
</dbReference>
<dbReference type="GO" id="GO:0005782">
    <property type="term" value="C:peroxisomal matrix"/>
    <property type="evidence" value="ECO:0007669"/>
    <property type="project" value="UniProtKB-SubCell"/>
</dbReference>
<dbReference type="PANTHER" id="PTHR46027:SF1">
    <property type="entry name" value="PEROXISOMAL TARGETING SIGNAL 2 RECEPTOR"/>
    <property type="match status" value="1"/>
</dbReference>
<feature type="repeat" description="WD" evidence="11">
    <location>
        <begin position="244"/>
        <end position="276"/>
    </location>
</feature>
<dbReference type="InterPro" id="IPR020472">
    <property type="entry name" value="WD40_PAC1"/>
</dbReference>
<dbReference type="InterPro" id="IPR019775">
    <property type="entry name" value="WD40_repeat_CS"/>
</dbReference>
<evidence type="ECO:0000256" key="5">
    <source>
        <dbReference type="ARBA" id="ARBA00022574"/>
    </source>
</evidence>
<dbReference type="EMBL" id="AVOT02062922">
    <property type="protein sequence ID" value="MBW0555790.1"/>
    <property type="molecule type" value="Genomic_DNA"/>
</dbReference>
<evidence type="ECO:0000313" key="13">
    <source>
        <dbReference type="Proteomes" id="UP000765509"/>
    </source>
</evidence>
<evidence type="ECO:0000313" key="12">
    <source>
        <dbReference type="EMBL" id="MBW0555790.1"/>
    </source>
</evidence>
<organism evidence="12 13">
    <name type="scientific">Austropuccinia psidii MF-1</name>
    <dbReference type="NCBI Taxonomy" id="1389203"/>
    <lineage>
        <taxon>Eukaryota</taxon>
        <taxon>Fungi</taxon>
        <taxon>Dikarya</taxon>
        <taxon>Basidiomycota</taxon>
        <taxon>Pucciniomycotina</taxon>
        <taxon>Pucciniomycetes</taxon>
        <taxon>Pucciniales</taxon>
        <taxon>Sphaerophragmiaceae</taxon>
        <taxon>Austropuccinia</taxon>
    </lineage>
</organism>
<dbReference type="GO" id="GO:0005829">
    <property type="term" value="C:cytosol"/>
    <property type="evidence" value="ECO:0007669"/>
    <property type="project" value="UniProtKB-SubCell"/>
</dbReference>
<dbReference type="PROSITE" id="PS50294">
    <property type="entry name" value="WD_REPEATS_REGION"/>
    <property type="match status" value="2"/>
</dbReference>
<dbReference type="AlphaFoldDB" id="A0A9Q3J5R5"/>
<feature type="repeat" description="WD" evidence="11">
    <location>
        <begin position="300"/>
        <end position="334"/>
    </location>
</feature>
<dbReference type="InterPro" id="IPR044536">
    <property type="entry name" value="PEX7"/>
</dbReference>
<dbReference type="GO" id="GO:0005053">
    <property type="term" value="F:peroxisome matrix targeting signal-2 binding"/>
    <property type="evidence" value="ECO:0007669"/>
    <property type="project" value="InterPro"/>
</dbReference>
<evidence type="ECO:0000256" key="2">
    <source>
        <dbReference type="ARBA" id="ARBA00004514"/>
    </source>
</evidence>
<keyword evidence="8" id="KW-0576">Peroxisome</keyword>
<evidence type="ECO:0000256" key="11">
    <source>
        <dbReference type="PROSITE-ProRule" id="PRU00221"/>
    </source>
</evidence>
<name>A0A9Q3J5R5_9BASI</name>
<keyword evidence="4" id="KW-0963">Cytoplasm</keyword>
<proteinExistence type="inferred from homology"/>
<feature type="repeat" description="WD" evidence="11">
    <location>
        <begin position="105"/>
        <end position="147"/>
    </location>
</feature>
<dbReference type="PROSITE" id="PS51257">
    <property type="entry name" value="PROKAR_LIPOPROTEIN"/>
    <property type="match status" value="1"/>
</dbReference>
<dbReference type="Pfam" id="PF00400">
    <property type="entry name" value="WD40"/>
    <property type="match status" value="6"/>
</dbReference>
<dbReference type="Proteomes" id="UP000765509">
    <property type="component" value="Unassembled WGS sequence"/>
</dbReference>
<evidence type="ECO:0000256" key="1">
    <source>
        <dbReference type="ARBA" id="ARBA00004253"/>
    </source>
</evidence>
<dbReference type="PANTHER" id="PTHR46027">
    <property type="entry name" value="PEROXISOMAL TARGETING SIGNAL 2 RECEPTOR"/>
    <property type="match status" value="1"/>
</dbReference>
<accession>A0A9Q3J5R5</accession>
<keyword evidence="5 11" id="KW-0853">WD repeat</keyword>
<gene>
    <name evidence="12" type="ORF">O181_095505</name>
</gene>
<dbReference type="Gene3D" id="2.130.10.10">
    <property type="entry name" value="YVTN repeat-like/Quinoprotein amine dehydrogenase"/>
    <property type="match status" value="1"/>
</dbReference>
<dbReference type="PROSITE" id="PS00678">
    <property type="entry name" value="WD_REPEATS_1"/>
    <property type="match status" value="2"/>
</dbReference>
<comment type="caution">
    <text evidence="12">The sequence shown here is derived from an EMBL/GenBank/DDBJ whole genome shotgun (WGS) entry which is preliminary data.</text>
</comment>
<keyword evidence="6" id="KW-0677">Repeat</keyword>
<sequence>MASRLLQTCSTPGFAGYSCSYSPFYPSKLAVATAANFGLVGNGRLHILQADPALKVNLDKTFDSQDGLYDVAWSEVHENQLATASGDGSIKLWDIMLNEFPVQSWHEHKREVFSLDWNNLKKDLFVSSSWDHSAKIWTPSRSASILTIPAHGACVYAARFSPSSADTLATCSSDGSLKIWDTNSPPGANASLTIPAHDSEVLALDWNKYSPHLIATASVDRTVKIHDIRMASQGSSHRCCVGALIGHQYAIRKVAWSPYSSSEITTCGYDMTARVWVTPEISANVSHFTSLRTGLLKGIHNAHKEFVVGMAWSLYHPGVIATASWDQQVHLWSI</sequence>
<dbReference type="InterPro" id="IPR001680">
    <property type="entry name" value="WD40_rpt"/>
</dbReference>
<dbReference type="SMART" id="SM00320">
    <property type="entry name" value="WD40"/>
    <property type="match status" value="6"/>
</dbReference>
<keyword evidence="13" id="KW-1185">Reference proteome</keyword>
<dbReference type="InterPro" id="IPR036322">
    <property type="entry name" value="WD40_repeat_dom_sf"/>
</dbReference>
<protein>
    <recommendedName>
        <fullName evidence="10">Peroxin-7</fullName>
    </recommendedName>
</protein>
<evidence type="ECO:0000256" key="3">
    <source>
        <dbReference type="ARBA" id="ARBA00022448"/>
    </source>
</evidence>
<dbReference type="InterPro" id="IPR015943">
    <property type="entry name" value="WD40/YVTN_repeat-like_dom_sf"/>
</dbReference>
<evidence type="ECO:0000256" key="8">
    <source>
        <dbReference type="ARBA" id="ARBA00023140"/>
    </source>
</evidence>
<keyword evidence="3" id="KW-0813">Transport</keyword>
<dbReference type="OrthoDB" id="273771at2759"/>
<evidence type="ECO:0000256" key="6">
    <source>
        <dbReference type="ARBA" id="ARBA00022737"/>
    </source>
</evidence>
<dbReference type="PRINTS" id="PR00320">
    <property type="entry name" value="GPROTEINBRPT"/>
</dbReference>
<evidence type="ECO:0000256" key="10">
    <source>
        <dbReference type="ARBA" id="ARBA00032565"/>
    </source>
</evidence>
<dbReference type="PROSITE" id="PS50082">
    <property type="entry name" value="WD_REPEATS_2"/>
    <property type="match status" value="5"/>
</dbReference>
<comment type="subcellular location">
    <subcellularLocation>
        <location evidence="2">Cytoplasm</location>
        <location evidence="2">Cytosol</location>
    </subcellularLocation>
    <subcellularLocation>
        <location evidence="1">Peroxisome matrix</location>
    </subcellularLocation>
</comment>
<comment type="similarity">
    <text evidence="9">Belongs to the WD repeat peroxin-7 family.</text>
</comment>
<evidence type="ECO:0000256" key="9">
    <source>
        <dbReference type="ARBA" id="ARBA00024017"/>
    </source>
</evidence>
<reference evidence="12" key="1">
    <citation type="submission" date="2021-03" db="EMBL/GenBank/DDBJ databases">
        <title>Draft genome sequence of rust myrtle Austropuccinia psidii MF-1, a brazilian biotype.</title>
        <authorList>
            <person name="Quecine M.C."/>
            <person name="Pachon D.M.R."/>
            <person name="Bonatelli M.L."/>
            <person name="Correr F.H."/>
            <person name="Franceschini L.M."/>
            <person name="Leite T.F."/>
            <person name="Margarido G.R.A."/>
            <person name="Almeida C.A."/>
            <person name="Ferrarezi J.A."/>
            <person name="Labate C.A."/>
        </authorList>
    </citation>
    <scope>NUCLEOTIDE SEQUENCE</scope>
    <source>
        <strain evidence="12">MF-1</strain>
    </source>
</reference>
<feature type="repeat" description="WD" evidence="11">
    <location>
        <begin position="61"/>
        <end position="95"/>
    </location>
</feature>
<evidence type="ECO:0000256" key="7">
    <source>
        <dbReference type="ARBA" id="ARBA00022927"/>
    </source>
</evidence>
<dbReference type="GO" id="GO:0016558">
    <property type="term" value="P:protein import into peroxisome matrix"/>
    <property type="evidence" value="ECO:0007669"/>
    <property type="project" value="InterPro"/>
</dbReference>
<evidence type="ECO:0000256" key="4">
    <source>
        <dbReference type="ARBA" id="ARBA00022490"/>
    </source>
</evidence>